<dbReference type="Proteomes" id="UP000789570">
    <property type="component" value="Unassembled WGS sequence"/>
</dbReference>
<gene>
    <name evidence="1" type="ORF">FCALED_LOCUS6392</name>
</gene>
<evidence type="ECO:0000313" key="2">
    <source>
        <dbReference type="Proteomes" id="UP000789570"/>
    </source>
</evidence>
<comment type="caution">
    <text evidence="1">The sequence shown here is derived from an EMBL/GenBank/DDBJ whole genome shotgun (WGS) entry which is preliminary data.</text>
</comment>
<sequence>GSRSDGTFIKNSKNFNLQTVVDNEFVHPISDNLSVYSKEDDYQWKITFVDDK</sequence>
<feature type="non-terminal residue" evidence="1">
    <location>
        <position position="52"/>
    </location>
</feature>
<protein>
    <submittedName>
        <fullName evidence="1">9583_t:CDS:1</fullName>
    </submittedName>
</protein>
<accession>A0A9N9FUB6</accession>
<proteinExistence type="predicted"/>
<reference evidence="1" key="1">
    <citation type="submission" date="2021-06" db="EMBL/GenBank/DDBJ databases">
        <authorList>
            <person name="Kallberg Y."/>
            <person name="Tangrot J."/>
            <person name="Rosling A."/>
        </authorList>
    </citation>
    <scope>NUCLEOTIDE SEQUENCE</scope>
    <source>
        <strain evidence="1">UK204</strain>
    </source>
</reference>
<dbReference type="EMBL" id="CAJVPQ010001516">
    <property type="protein sequence ID" value="CAG8556710.1"/>
    <property type="molecule type" value="Genomic_DNA"/>
</dbReference>
<keyword evidence="2" id="KW-1185">Reference proteome</keyword>
<organism evidence="1 2">
    <name type="scientific">Funneliformis caledonium</name>
    <dbReference type="NCBI Taxonomy" id="1117310"/>
    <lineage>
        <taxon>Eukaryota</taxon>
        <taxon>Fungi</taxon>
        <taxon>Fungi incertae sedis</taxon>
        <taxon>Mucoromycota</taxon>
        <taxon>Glomeromycotina</taxon>
        <taxon>Glomeromycetes</taxon>
        <taxon>Glomerales</taxon>
        <taxon>Glomeraceae</taxon>
        <taxon>Funneliformis</taxon>
    </lineage>
</organism>
<name>A0A9N9FUB6_9GLOM</name>
<dbReference type="AlphaFoldDB" id="A0A9N9FUB6"/>
<evidence type="ECO:0000313" key="1">
    <source>
        <dbReference type="EMBL" id="CAG8556710.1"/>
    </source>
</evidence>